<organism evidence="2 3">
    <name type="scientific">Seiridium unicorne</name>
    <dbReference type="NCBI Taxonomy" id="138068"/>
    <lineage>
        <taxon>Eukaryota</taxon>
        <taxon>Fungi</taxon>
        <taxon>Dikarya</taxon>
        <taxon>Ascomycota</taxon>
        <taxon>Pezizomycotina</taxon>
        <taxon>Sordariomycetes</taxon>
        <taxon>Xylariomycetidae</taxon>
        <taxon>Amphisphaeriales</taxon>
        <taxon>Sporocadaceae</taxon>
        <taxon>Seiridium</taxon>
    </lineage>
</organism>
<protein>
    <submittedName>
        <fullName evidence="2">Uncharacterized protein</fullName>
    </submittedName>
</protein>
<comment type="caution">
    <text evidence="2">The sequence shown here is derived from an EMBL/GenBank/DDBJ whole genome shotgun (WGS) entry which is preliminary data.</text>
</comment>
<evidence type="ECO:0000313" key="2">
    <source>
        <dbReference type="EMBL" id="KAK9418939.1"/>
    </source>
</evidence>
<gene>
    <name evidence="2" type="ORF">SUNI508_14113</name>
</gene>
<evidence type="ECO:0000256" key="1">
    <source>
        <dbReference type="SAM" id="MobiDB-lite"/>
    </source>
</evidence>
<name>A0ABR2UW75_9PEZI</name>
<evidence type="ECO:0000313" key="3">
    <source>
        <dbReference type="Proteomes" id="UP001408356"/>
    </source>
</evidence>
<reference evidence="2 3" key="1">
    <citation type="journal article" date="2024" name="J. Plant Pathol.">
        <title>Sequence and assembly of the genome of Seiridium unicorne, isolate CBS 538.82, causal agent of cypress canker disease.</title>
        <authorList>
            <person name="Scali E."/>
            <person name="Rocca G.D."/>
            <person name="Danti R."/>
            <person name="Garbelotto M."/>
            <person name="Barberini S."/>
            <person name="Baroncelli R."/>
            <person name="Emiliani G."/>
        </authorList>
    </citation>
    <scope>NUCLEOTIDE SEQUENCE [LARGE SCALE GENOMIC DNA]</scope>
    <source>
        <strain evidence="2 3">BM-138-508</strain>
    </source>
</reference>
<feature type="region of interest" description="Disordered" evidence="1">
    <location>
        <begin position="28"/>
        <end position="51"/>
    </location>
</feature>
<accession>A0ABR2UW75</accession>
<keyword evidence="3" id="KW-1185">Reference proteome</keyword>
<sequence length="51" mass="5645">MSRFVIASHGTNSKVSPVDRRHTFHILGLNGPDEASPDEVHNKGLRKAPMH</sequence>
<feature type="non-terminal residue" evidence="2">
    <location>
        <position position="51"/>
    </location>
</feature>
<dbReference type="EMBL" id="JARVKF010000337">
    <property type="protein sequence ID" value="KAK9418939.1"/>
    <property type="molecule type" value="Genomic_DNA"/>
</dbReference>
<dbReference type="Proteomes" id="UP001408356">
    <property type="component" value="Unassembled WGS sequence"/>
</dbReference>
<proteinExistence type="predicted"/>